<protein>
    <submittedName>
        <fullName evidence="1">Uncharacterized protein</fullName>
    </submittedName>
</protein>
<name>A0A0F7L8G7_9VIRU</name>
<sequence length="160" mass="18453">MAEAGCDGPFPADSRARREQVWEDSDDLVDVLDVHGWRAPNHPETHRPRSPALRRRRPCQRIRRRCVRGPARVLAREQVARGHEVLRVEGLHGPREARLQAPQRGHHHLPLRHPGRASHRWCLVSHRARERAADAVQMGRDYARRCAHRRLCGPRGIHAD</sequence>
<organism evidence="1">
    <name type="scientific">uncultured marine virus</name>
    <dbReference type="NCBI Taxonomy" id="186617"/>
    <lineage>
        <taxon>Viruses</taxon>
        <taxon>environmental samples</taxon>
    </lineage>
</organism>
<proteinExistence type="predicted"/>
<reference evidence="1" key="1">
    <citation type="journal article" date="2015" name="Front. Microbiol.">
        <title>Combining genomic sequencing methods to explore viral diversity and reveal potential virus-host interactions.</title>
        <authorList>
            <person name="Chow C.E."/>
            <person name="Winget D.M."/>
            <person name="White R.A.III."/>
            <person name="Hallam S.J."/>
            <person name="Suttle C.A."/>
        </authorList>
    </citation>
    <scope>NUCLEOTIDE SEQUENCE</scope>
    <source>
        <strain evidence="1">Oxic1_6</strain>
    </source>
</reference>
<dbReference type="EMBL" id="KR029601">
    <property type="protein sequence ID" value="AKH48230.1"/>
    <property type="molecule type" value="Genomic_DNA"/>
</dbReference>
<reference evidence="1" key="2">
    <citation type="submission" date="2015-03" db="EMBL/GenBank/DDBJ databases">
        <authorList>
            <person name="Chow C.-E.T."/>
            <person name="Winget D.M."/>
            <person name="White R.A.III."/>
            <person name="Hallam S.J."/>
            <person name="Suttle C.A."/>
        </authorList>
    </citation>
    <scope>NUCLEOTIDE SEQUENCE</scope>
    <source>
        <strain evidence="1">Oxic1_6</strain>
    </source>
</reference>
<evidence type="ECO:0000313" key="1">
    <source>
        <dbReference type="EMBL" id="AKH48230.1"/>
    </source>
</evidence>
<accession>A0A0F7L8G7</accession>